<evidence type="ECO:0000313" key="3">
    <source>
        <dbReference type="EMBL" id="PPR04150.1"/>
    </source>
</evidence>
<accession>A0A409YM95</accession>
<comment type="caution">
    <text evidence="3">The sequence shown here is derived from an EMBL/GenBank/DDBJ whole genome shotgun (WGS) entry which is preliminary data.</text>
</comment>
<evidence type="ECO:0000256" key="1">
    <source>
        <dbReference type="SAM" id="MobiDB-lite"/>
    </source>
</evidence>
<dbReference type="AlphaFoldDB" id="A0A409YM95"/>
<keyword evidence="2" id="KW-0812">Transmembrane</keyword>
<organism evidence="3 4">
    <name type="scientific">Panaeolus cyanescens</name>
    <dbReference type="NCBI Taxonomy" id="181874"/>
    <lineage>
        <taxon>Eukaryota</taxon>
        <taxon>Fungi</taxon>
        <taxon>Dikarya</taxon>
        <taxon>Basidiomycota</taxon>
        <taxon>Agaricomycotina</taxon>
        <taxon>Agaricomycetes</taxon>
        <taxon>Agaricomycetidae</taxon>
        <taxon>Agaricales</taxon>
        <taxon>Agaricineae</taxon>
        <taxon>Galeropsidaceae</taxon>
        <taxon>Panaeolus</taxon>
    </lineage>
</organism>
<protein>
    <submittedName>
        <fullName evidence="3">Uncharacterized protein</fullName>
    </submittedName>
</protein>
<feature type="compositionally biased region" description="Polar residues" evidence="1">
    <location>
        <begin position="209"/>
        <end position="220"/>
    </location>
</feature>
<evidence type="ECO:0000256" key="2">
    <source>
        <dbReference type="SAM" id="Phobius"/>
    </source>
</evidence>
<evidence type="ECO:0000313" key="4">
    <source>
        <dbReference type="Proteomes" id="UP000284842"/>
    </source>
</evidence>
<feature type="transmembrane region" description="Helical" evidence="2">
    <location>
        <begin position="269"/>
        <end position="290"/>
    </location>
</feature>
<sequence>SVKAQYCRLYKTYKAIVNLENWTGNGSGDPDLKERVEKARNAQVAIPKDISHTNIEKFYEDGFYEFFEAALMRKDPRIERKDIFHSATISDAIWEYERVESTSSEKPSAEIAIGIEGHYRGQSAPVLLYSRSFDPPAVHEIVIRNENDTRINPSGNSQITVDRFVLEIINPDPPVPPQPLSSSSGGVPSISQASSTATSAGTSLSSTTENSASATPSSNVNTTLPAITVASVTGTATPPVGVTSINGSSSSNSGIVTAVQDRQIPIGPIVGGILGGLALILALILFAYWYKRSKKSVSRTEIVVRRVSRERKGNRNIIE</sequence>
<proteinExistence type="predicted"/>
<dbReference type="OrthoDB" id="3127939at2759"/>
<name>A0A409YM95_9AGAR</name>
<feature type="non-terminal residue" evidence="3">
    <location>
        <position position="1"/>
    </location>
</feature>
<feature type="compositionally biased region" description="Low complexity" evidence="1">
    <location>
        <begin position="180"/>
        <end position="208"/>
    </location>
</feature>
<dbReference type="EMBL" id="NHTK01000987">
    <property type="protein sequence ID" value="PPR04150.1"/>
    <property type="molecule type" value="Genomic_DNA"/>
</dbReference>
<keyword evidence="2" id="KW-0472">Membrane</keyword>
<dbReference type="InParanoid" id="A0A409YM95"/>
<dbReference type="STRING" id="181874.A0A409YM95"/>
<feature type="region of interest" description="Disordered" evidence="1">
    <location>
        <begin position="170"/>
        <end position="220"/>
    </location>
</feature>
<reference evidence="3 4" key="1">
    <citation type="journal article" date="2018" name="Evol. Lett.">
        <title>Horizontal gene cluster transfer increased hallucinogenic mushroom diversity.</title>
        <authorList>
            <person name="Reynolds H.T."/>
            <person name="Vijayakumar V."/>
            <person name="Gluck-Thaler E."/>
            <person name="Korotkin H.B."/>
            <person name="Matheny P.B."/>
            <person name="Slot J.C."/>
        </authorList>
    </citation>
    <scope>NUCLEOTIDE SEQUENCE [LARGE SCALE GENOMIC DNA]</scope>
    <source>
        <strain evidence="3 4">2629</strain>
    </source>
</reference>
<gene>
    <name evidence="3" type="ORF">CVT24_010727</name>
</gene>
<keyword evidence="2" id="KW-1133">Transmembrane helix</keyword>
<dbReference type="Proteomes" id="UP000284842">
    <property type="component" value="Unassembled WGS sequence"/>
</dbReference>
<keyword evidence="4" id="KW-1185">Reference proteome</keyword>